<evidence type="ECO:0000313" key="2">
    <source>
        <dbReference type="EMBL" id="DBA51738.1"/>
    </source>
</evidence>
<dbReference type="EMBL" id="BK067783">
    <property type="protein sequence ID" value="DBA51738.1"/>
    <property type="molecule type" value="Genomic_DNA"/>
</dbReference>
<dbReference type="EMBL" id="BK067791">
    <property type="protein sequence ID" value="DBA52163.1"/>
    <property type="molecule type" value="Genomic_DNA"/>
</dbReference>
<sequence>MNVFILEAFAIMILTAFGFYFFTGRLSFGRDTKNCFNCDKPLENKKARLCNACYNRNLDLLPKGWSNTK</sequence>
<reference evidence="2" key="2">
    <citation type="submission" date="2024-03" db="EMBL/GenBank/DDBJ databases">
        <authorList>
            <person name="Ni Y."/>
            <person name="Xu T."/>
            <person name="Yan S."/>
            <person name="Chen L."/>
            <person name="Wang Y."/>
        </authorList>
    </citation>
    <scope>NUCLEOTIDE SEQUENCE</scope>
    <source>
        <strain evidence="3">NTT1</strain>
        <strain evidence="2">NTT2</strain>
    </source>
</reference>
<evidence type="ECO:0000313" key="3">
    <source>
        <dbReference type="EMBL" id="DBA52163.1"/>
    </source>
</evidence>
<name>A0AAT9JF14_9VIRU</name>
<feature type="transmembrane region" description="Helical" evidence="1">
    <location>
        <begin position="6"/>
        <end position="23"/>
    </location>
</feature>
<keyword evidence="1" id="KW-1133">Transmembrane helix</keyword>
<keyword evidence="1" id="KW-0472">Membrane</keyword>
<protein>
    <submittedName>
        <fullName evidence="3">ORF22</fullName>
    </submittedName>
    <submittedName>
        <fullName evidence="2">ORF39</fullName>
    </submittedName>
</protein>
<accession>A0AAT9JF14</accession>
<evidence type="ECO:0000256" key="1">
    <source>
        <dbReference type="SAM" id="Phobius"/>
    </source>
</evidence>
<organism evidence="2">
    <name type="scientific">Nitrosopumilaceae spindle-shaped virus</name>
    <dbReference type="NCBI Taxonomy" id="3065433"/>
    <lineage>
        <taxon>Viruses</taxon>
    </lineage>
</organism>
<keyword evidence="1" id="KW-0812">Transmembrane</keyword>
<proteinExistence type="predicted"/>
<reference evidence="2" key="1">
    <citation type="journal article" date="2024" name="Environ. Microbiol. Rep.">
        <title>Hiding in plain sight: The discovery of complete genomes of 11 hypothetical spindle-shaped viruses that putatively infect mesophilic ammonia-oxidizing archaea.</title>
        <authorList>
            <person name="Ni Y."/>
            <person name="Xu T."/>
            <person name="Yan S."/>
            <person name="Chen L."/>
            <person name="Wang Y."/>
        </authorList>
    </citation>
    <scope>NUCLEOTIDE SEQUENCE</scope>
    <source>
        <strain evidence="3">NTT1</strain>
        <strain evidence="2">NTT2</strain>
    </source>
</reference>